<protein>
    <submittedName>
        <fullName evidence="2">Uncharacterized protein</fullName>
    </submittedName>
</protein>
<evidence type="ECO:0000256" key="1">
    <source>
        <dbReference type="SAM" id="MobiDB-lite"/>
    </source>
</evidence>
<dbReference type="RefSeq" id="WP_150013248.1">
    <property type="nucleotide sequence ID" value="NZ_VWSG01000008.1"/>
</dbReference>
<accession>A0A5M6CG13</accession>
<evidence type="ECO:0000313" key="2">
    <source>
        <dbReference type="EMBL" id="KAA5533893.1"/>
    </source>
</evidence>
<organism evidence="2 3">
    <name type="scientific">Paenimyroides baculatum</name>
    <dbReference type="NCBI Taxonomy" id="2608000"/>
    <lineage>
        <taxon>Bacteria</taxon>
        <taxon>Pseudomonadati</taxon>
        <taxon>Bacteroidota</taxon>
        <taxon>Flavobacteriia</taxon>
        <taxon>Flavobacteriales</taxon>
        <taxon>Flavobacteriaceae</taxon>
        <taxon>Paenimyroides</taxon>
    </lineage>
</organism>
<dbReference type="AlphaFoldDB" id="A0A5M6CG13"/>
<gene>
    <name evidence="2" type="ORF">F0460_11200</name>
</gene>
<dbReference type="EMBL" id="VWSG01000008">
    <property type="protein sequence ID" value="KAA5533893.1"/>
    <property type="molecule type" value="Genomic_DNA"/>
</dbReference>
<dbReference type="Proteomes" id="UP000325141">
    <property type="component" value="Unassembled WGS sequence"/>
</dbReference>
<keyword evidence="3" id="KW-1185">Reference proteome</keyword>
<sequence length="1170" mass="132034">MSTQSKTTVLEMIAYRGTQLIDEQEKALKIFELTEELASDLFSHVYERASNTSKKSTILDFFSQTTTFDLLNNVDIKNHPLQPLVKILENKSKLSVDMQFTMFEGTPLMPLSNAEELNIWLNVIYAIFHTNQASISDALIKILRANHALKSTVDTVEDFKKILKSKPVLPQELFNEDFHYATWQSPISAAPSIQKSPITSADTKKLKAVQAETMAADLKKMLPKVENLQTTFEKQYKTAYDDAINSYVADTKHLVTEHQIQVKNALLNSSERLGDKIMKYTSDNPYLQPDSIQNIDLPRFAFNMQPSMNITYLKNTFTDHEIHLLLYSLDYDFSQVTQNSSEVSYSGADNLLSGFPDYTQWAKAVSDKIHDLNQQVIENTSVGQPFVKIGSFFMPVTEEINSQPLSFKLISKTNDFQENVSLNFNIPNLDDEIESIRFTRTINGEVFESQIMADKFKRTGNFLSVDRFDKIDRLPSTNATAYKIDFVLNDGSLFKISDAVLLPNRGIGGPISTEGSTKVNEDKLLEPYVPSGFGVKQLGVADYKKVVQTVKCYEEGEVSHIENIMAREYREKSSRSFRHKENTTTSSTSSQHEKIKDTASTSRYEMQSEVSKIAREDQNFAANVSGTYNSGGAVGSPSYSITAGASYATNNSQEESSHQAIQKAQELTERAVNRIVTNVLEERIQTVIEEYEETNRHGFDNREGENHVVGVYRWVDKLYSNQMVNYGKRMMFEFMVPEPARIHKLGTKNSTSIVMPEDPRTTKIQNMSSAGNLSETIASFWAAKYNVAITPLPAHEIFVGKSLIADLDPTREVRHINYGSFKEEIEIPEGYKTEKAKVIFSAIDDNDPREAKGVIINVGNKQLSDTSKLPLVRSTNSSVNSYSQIDSFVGIIPISATFANYFSGSISVSIKCKRTDEAYKQWQQETFNVIITAYEDALEKYNTKVAATNGEKDKTNPLFYRQIENIALRKNCISYLLNDKVMGGITLYEGNTADKYKVLMQENLDKYASLVKFLEQAFEWDIMSYTFYPYYWANRTQWNNLYQYNESDDALFRSFMQSGMARVVATVRPGFETAVAWFLQTGQIWNGSEAPVINDELFVSVIDEVLGAVATEEGEPWITRVPTTLTILQAQSIGLEVTSALPCDCDGEDCDSNFKLKEHTLGVPATPPEI</sequence>
<comment type="caution">
    <text evidence="2">The sequence shown here is derived from an EMBL/GenBank/DDBJ whole genome shotgun (WGS) entry which is preliminary data.</text>
</comment>
<feature type="compositionally biased region" description="Basic and acidic residues" evidence="1">
    <location>
        <begin position="570"/>
        <end position="582"/>
    </location>
</feature>
<reference evidence="2 3" key="1">
    <citation type="submission" date="2019-09" db="EMBL/GenBank/DDBJ databases">
        <title>Genome sequence and assembly of Flavobacterium sp.</title>
        <authorList>
            <person name="Chhetri G."/>
        </authorList>
    </citation>
    <scope>NUCLEOTIDE SEQUENCE [LARGE SCALE GENOMIC DNA]</scope>
    <source>
        <strain evidence="2 3">SNL9</strain>
    </source>
</reference>
<feature type="region of interest" description="Disordered" evidence="1">
    <location>
        <begin position="570"/>
        <end position="603"/>
    </location>
</feature>
<evidence type="ECO:0000313" key="3">
    <source>
        <dbReference type="Proteomes" id="UP000325141"/>
    </source>
</evidence>
<name>A0A5M6CG13_9FLAO</name>
<proteinExistence type="predicted"/>